<evidence type="ECO:0000313" key="1">
    <source>
        <dbReference type="EMBL" id="MDZ8160621.1"/>
    </source>
</evidence>
<gene>
    <name evidence="1" type="ORF">R2Q92_02155</name>
</gene>
<protein>
    <submittedName>
        <fullName evidence="1">ATP-binding protein</fullName>
    </submittedName>
</protein>
<dbReference type="InterPro" id="IPR027417">
    <property type="entry name" value="P-loop_NTPase"/>
</dbReference>
<keyword evidence="1" id="KW-0547">Nucleotide-binding</keyword>
<dbReference type="Gene3D" id="3.40.50.300">
    <property type="entry name" value="P-loop containing nucleotide triphosphate hydrolases"/>
    <property type="match status" value="1"/>
</dbReference>
<keyword evidence="1" id="KW-0067">ATP-binding</keyword>
<comment type="caution">
    <text evidence="1">The sequence shown here is derived from an EMBL/GenBank/DDBJ whole genome shotgun (WGS) entry which is preliminary data.</text>
</comment>
<dbReference type="Proteomes" id="UP001291912">
    <property type="component" value="Unassembled WGS sequence"/>
</dbReference>
<keyword evidence="2" id="KW-1185">Reference proteome</keyword>
<dbReference type="RefSeq" id="WP_194423320.1">
    <property type="nucleotide sequence ID" value="NZ_BAAAPT010000001.1"/>
</dbReference>
<evidence type="ECO:0000313" key="2">
    <source>
        <dbReference type="Proteomes" id="UP001291912"/>
    </source>
</evidence>
<dbReference type="EMBL" id="JAWJYN010000001">
    <property type="protein sequence ID" value="MDZ8160621.1"/>
    <property type="molecule type" value="Genomic_DNA"/>
</dbReference>
<dbReference type="GO" id="GO:0005524">
    <property type="term" value="F:ATP binding"/>
    <property type="evidence" value="ECO:0007669"/>
    <property type="project" value="UniProtKB-KW"/>
</dbReference>
<dbReference type="SUPFAM" id="SSF52540">
    <property type="entry name" value="P-loop containing nucleoside triphosphate hydrolases"/>
    <property type="match status" value="1"/>
</dbReference>
<sequence>MTASEILPVEKVFVPGKDATVTYNPRDSLKLEGSLETYIRRSGDIMTIIGPTKVGKSVLVEKVAQRRVWLEGSWIKSIDDFWARLASALHVPNTRGQSTEQVEVYKWQILSSLGFVQPSIGKDESTSETQSWTQTLSLDQAVSEVLRWQVELGQPCAVVIDDFHFVEPAVRVEVVRALKALVRQAVPAILITLQHYRAVAARGVQDIGGRTKTLKVPPWSDDDLEAIARQGFAALNLFDPLGRIGQRLARESYKSPALMQTLCLHLCDDPANSIAQTQQNLTTLHEPEDWDAFFRGVEDELAMDWLARLVQGPPVRGTPRQQARTPDGRVLDGYQQIMAGLNLAGPKLETTISDLTTSITAILEDGQLPDPRILAKLRKMTEIAATSLEEELPAQSDDDDAEEEIAHRRRELQPVFEFDEESAEPTIYLVDPFLSYALKWHGDQQGVQVDR</sequence>
<reference evidence="1 2" key="1">
    <citation type="submission" date="2023-10" db="EMBL/GenBank/DDBJ databases">
        <title>Microbacterium xanthum sp. nov., isolated from seaweed.</title>
        <authorList>
            <person name="Lee S.D."/>
        </authorList>
    </citation>
    <scope>NUCLEOTIDE SEQUENCE [LARGE SCALE GENOMIC DNA]</scope>
    <source>
        <strain evidence="1 2">KCTC 19124</strain>
    </source>
</reference>
<proteinExistence type="predicted"/>
<accession>A0ABU5N3E4</accession>
<organism evidence="1 2">
    <name type="scientific">Microbacterium aquimaris</name>
    <dbReference type="NCBI Taxonomy" id="459816"/>
    <lineage>
        <taxon>Bacteria</taxon>
        <taxon>Bacillati</taxon>
        <taxon>Actinomycetota</taxon>
        <taxon>Actinomycetes</taxon>
        <taxon>Micrococcales</taxon>
        <taxon>Microbacteriaceae</taxon>
        <taxon>Microbacterium</taxon>
    </lineage>
</organism>
<name>A0ABU5N3E4_9MICO</name>